<evidence type="ECO:0000313" key="2">
    <source>
        <dbReference type="Proteomes" id="UP001240984"/>
    </source>
</evidence>
<protein>
    <submittedName>
        <fullName evidence="1">Uncharacterized protein</fullName>
    </submittedName>
</protein>
<dbReference type="Proteomes" id="UP001240984">
    <property type="component" value="Unassembled WGS sequence"/>
</dbReference>
<comment type="caution">
    <text evidence="1">The sequence shown here is derived from an EMBL/GenBank/DDBJ whole genome shotgun (WGS) entry which is preliminary data.</text>
</comment>
<organism evidence="1 2">
    <name type="scientific">Catenuloplanes nepalensis</name>
    <dbReference type="NCBI Taxonomy" id="587533"/>
    <lineage>
        <taxon>Bacteria</taxon>
        <taxon>Bacillati</taxon>
        <taxon>Actinomycetota</taxon>
        <taxon>Actinomycetes</taxon>
        <taxon>Micromonosporales</taxon>
        <taxon>Micromonosporaceae</taxon>
        <taxon>Catenuloplanes</taxon>
    </lineage>
</organism>
<reference evidence="1 2" key="1">
    <citation type="submission" date="2023-07" db="EMBL/GenBank/DDBJ databases">
        <title>Sequencing the genomes of 1000 actinobacteria strains.</title>
        <authorList>
            <person name="Klenk H.-P."/>
        </authorList>
    </citation>
    <scope>NUCLEOTIDE SEQUENCE [LARGE SCALE GENOMIC DNA]</scope>
    <source>
        <strain evidence="1 2">DSM 44710</strain>
    </source>
</reference>
<dbReference type="EMBL" id="JAUSRA010000001">
    <property type="protein sequence ID" value="MDP9793194.1"/>
    <property type="molecule type" value="Genomic_DNA"/>
</dbReference>
<proteinExistence type="predicted"/>
<name>A0ABT9MP51_9ACTN</name>
<gene>
    <name evidence="1" type="ORF">J2S43_001706</name>
</gene>
<sequence length="61" mass="7113">MASVTIHHLEVRFHVEGNDNQVFTALFTTHIRAWQRAYEDECARRRQIDAQRGFGDRAAGR</sequence>
<dbReference type="NCBIfam" id="NF045895">
    <property type="entry name" value="tail_region"/>
    <property type="match status" value="1"/>
</dbReference>
<evidence type="ECO:0000313" key="1">
    <source>
        <dbReference type="EMBL" id="MDP9793194.1"/>
    </source>
</evidence>
<accession>A0ABT9MP51</accession>
<dbReference type="RefSeq" id="WP_306828213.1">
    <property type="nucleotide sequence ID" value="NZ_JAUSRA010000001.1"/>
</dbReference>
<keyword evidence="2" id="KW-1185">Reference proteome</keyword>